<keyword evidence="2 7" id="KW-0813">Transport</keyword>
<dbReference type="AlphaFoldDB" id="A0A2N0YXC3"/>
<dbReference type="Pfam" id="PF00528">
    <property type="entry name" value="BPD_transp_1"/>
    <property type="match status" value="1"/>
</dbReference>
<dbReference type="Proteomes" id="UP000233375">
    <property type="component" value="Unassembled WGS sequence"/>
</dbReference>
<feature type="transmembrane region" description="Helical" evidence="7">
    <location>
        <begin position="150"/>
        <end position="176"/>
    </location>
</feature>
<gene>
    <name evidence="9" type="ORF">CWS01_19985</name>
</gene>
<feature type="domain" description="ABC transmembrane type-1" evidence="8">
    <location>
        <begin position="65"/>
        <end position="276"/>
    </location>
</feature>
<keyword evidence="5 7" id="KW-1133">Transmembrane helix</keyword>
<feature type="transmembrane region" description="Helical" evidence="7">
    <location>
        <begin position="69"/>
        <end position="91"/>
    </location>
</feature>
<protein>
    <submittedName>
        <fullName evidence="9">ABC transporter</fullName>
    </submittedName>
</protein>
<dbReference type="GO" id="GO:0055085">
    <property type="term" value="P:transmembrane transport"/>
    <property type="evidence" value="ECO:0007669"/>
    <property type="project" value="InterPro"/>
</dbReference>
<feature type="transmembrane region" description="Helical" evidence="7">
    <location>
        <begin position="103"/>
        <end position="124"/>
    </location>
</feature>
<dbReference type="InterPro" id="IPR035906">
    <property type="entry name" value="MetI-like_sf"/>
</dbReference>
<evidence type="ECO:0000313" key="9">
    <source>
        <dbReference type="EMBL" id="PKG21907.1"/>
    </source>
</evidence>
<dbReference type="EMBL" id="PISE01000054">
    <property type="protein sequence ID" value="PKG21907.1"/>
    <property type="molecule type" value="Genomic_DNA"/>
</dbReference>
<dbReference type="CDD" id="cd06261">
    <property type="entry name" value="TM_PBP2"/>
    <property type="match status" value="1"/>
</dbReference>
<dbReference type="GO" id="GO:0005886">
    <property type="term" value="C:plasma membrane"/>
    <property type="evidence" value="ECO:0007669"/>
    <property type="project" value="UniProtKB-SubCell"/>
</dbReference>
<feature type="transmembrane region" description="Helical" evidence="7">
    <location>
        <begin position="254"/>
        <end position="280"/>
    </location>
</feature>
<dbReference type="InterPro" id="IPR051393">
    <property type="entry name" value="ABC_transporter_permease"/>
</dbReference>
<accession>A0A2N0YXC3</accession>
<dbReference type="PROSITE" id="PS50928">
    <property type="entry name" value="ABC_TM1"/>
    <property type="match status" value="1"/>
</dbReference>
<dbReference type="PANTHER" id="PTHR30193:SF37">
    <property type="entry name" value="INNER MEMBRANE ABC TRANSPORTER PERMEASE PROTEIN YCJO"/>
    <property type="match status" value="1"/>
</dbReference>
<organism evidence="9 10">
    <name type="scientific">Niallia nealsonii</name>
    <dbReference type="NCBI Taxonomy" id="115979"/>
    <lineage>
        <taxon>Bacteria</taxon>
        <taxon>Bacillati</taxon>
        <taxon>Bacillota</taxon>
        <taxon>Bacilli</taxon>
        <taxon>Bacillales</taxon>
        <taxon>Bacillaceae</taxon>
        <taxon>Niallia</taxon>
    </lineage>
</organism>
<dbReference type="RefSeq" id="WP_101178968.1">
    <property type="nucleotide sequence ID" value="NZ_PISE01000054.1"/>
</dbReference>
<evidence type="ECO:0000256" key="7">
    <source>
        <dbReference type="RuleBase" id="RU363032"/>
    </source>
</evidence>
<reference evidence="9 10" key="1">
    <citation type="journal article" date="2003" name="Int. J. Syst. Evol. Microbiol.">
        <title>Bacillus nealsonii sp. nov., isolated from a spacecraft-assembly facility, whose spores are gamma-radiation resistant.</title>
        <authorList>
            <person name="Venkateswaran K."/>
            <person name="Kempf M."/>
            <person name="Chen F."/>
            <person name="Satomi M."/>
            <person name="Nicholson W."/>
            <person name="Kern R."/>
        </authorList>
    </citation>
    <scope>NUCLEOTIDE SEQUENCE [LARGE SCALE GENOMIC DNA]</scope>
    <source>
        <strain evidence="9 10">FO-92</strain>
    </source>
</reference>
<evidence type="ECO:0000256" key="6">
    <source>
        <dbReference type="ARBA" id="ARBA00023136"/>
    </source>
</evidence>
<keyword evidence="6 7" id="KW-0472">Membrane</keyword>
<evidence type="ECO:0000256" key="1">
    <source>
        <dbReference type="ARBA" id="ARBA00004651"/>
    </source>
</evidence>
<dbReference type="OrthoDB" id="5174895at2"/>
<evidence type="ECO:0000256" key="5">
    <source>
        <dbReference type="ARBA" id="ARBA00022989"/>
    </source>
</evidence>
<dbReference type="PANTHER" id="PTHR30193">
    <property type="entry name" value="ABC TRANSPORTER PERMEASE PROTEIN"/>
    <property type="match status" value="1"/>
</dbReference>
<dbReference type="InterPro" id="IPR000515">
    <property type="entry name" value="MetI-like"/>
</dbReference>
<comment type="caution">
    <text evidence="9">The sequence shown here is derived from an EMBL/GenBank/DDBJ whole genome shotgun (WGS) entry which is preliminary data.</text>
</comment>
<comment type="subcellular location">
    <subcellularLocation>
        <location evidence="1 7">Cell membrane</location>
        <topology evidence="1 7">Multi-pass membrane protein</topology>
    </subcellularLocation>
</comment>
<evidence type="ECO:0000256" key="4">
    <source>
        <dbReference type="ARBA" id="ARBA00022692"/>
    </source>
</evidence>
<feature type="transmembrane region" description="Helical" evidence="7">
    <location>
        <begin position="12"/>
        <end position="34"/>
    </location>
</feature>
<keyword evidence="3" id="KW-1003">Cell membrane</keyword>
<evidence type="ECO:0000259" key="8">
    <source>
        <dbReference type="PROSITE" id="PS50928"/>
    </source>
</evidence>
<evidence type="ECO:0000256" key="2">
    <source>
        <dbReference type="ARBA" id="ARBA00022448"/>
    </source>
</evidence>
<keyword evidence="4 7" id="KW-0812">Transmembrane</keyword>
<sequence>MRLTNSTYTYRFLIPAGIIYFVFFLLPTIMSLFFSMTWWSLTDWKFIGLENFKTFLTEPSLNIGFKNTIIYAIVTCVLKVFLGFLLGAFLSSKLKTMGFIRSMVFFPTLLSSVAIGIAFVMMMHPTQGLINMALKTVGIVGPDWLGDSKIALLSVALVDVWKGVGMATVIFIAGIMSIPEDYYEALMIDGGNTFHKFWNLILPLSRPAMNSVIILAFIGGLRSFDLIWAMTKGGPGFSTDLIASIIYKQYQAGFYGLSTAGNVILFLLVSALAFPLYAYLNKKEVDL</sequence>
<evidence type="ECO:0000313" key="10">
    <source>
        <dbReference type="Proteomes" id="UP000233375"/>
    </source>
</evidence>
<dbReference type="Gene3D" id="1.10.3720.10">
    <property type="entry name" value="MetI-like"/>
    <property type="match status" value="1"/>
</dbReference>
<feature type="transmembrane region" description="Helical" evidence="7">
    <location>
        <begin position="197"/>
        <end position="220"/>
    </location>
</feature>
<dbReference type="SUPFAM" id="SSF161098">
    <property type="entry name" value="MetI-like"/>
    <property type="match status" value="1"/>
</dbReference>
<proteinExistence type="inferred from homology"/>
<comment type="similarity">
    <text evidence="7">Belongs to the binding-protein-dependent transport system permease family.</text>
</comment>
<evidence type="ECO:0000256" key="3">
    <source>
        <dbReference type="ARBA" id="ARBA00022475"/>
    </source>
</evidence>
<name>A0A2N0YXC3_9BACI</name>
<keyword evidence="10" id="KW-1185">Reference proteome</keyword>